<feature type="signal peptide" evidence="1">
    <location>
        <begin position="1"/>
        <end position="21"/>
    </location>
</feature>
<evidence type="ECO:0000256" key="1">
    <source>
        <dbReference type="SAM" id="SignalP"/>
    </source>
</evidence>
<reference evidence="2 3" key="1">
    <citation type="submission" date="2014-10" db="EMBL/GenBank/DDBJ databases">
        <title>Draft genome of the hookworm Ancylostoma caninum.</title>
        <authorList>
            <person name="Mitreva M."/>
        </authorList>
    </citation>
    <scope>NUCLEOTIDE SEQUENCE [LARGE SCALE GENOMIC DNA]</scope>
    <source>
        <strain evidence="2 3">Baltimore</strain>
    </source>
</reference>
<proteinExistence type="predicted"/>
<evidence type="ECO:0000313" key="2">
    <source>
        <dbReference type="EMBL" id="RCN50772.1"/>
    </source>
</evidence>
<sequence>MNPTLHVIHSVWPCLWLQTTAEEDIRCFLIWYKMTSEEVAYLHGLVKKALLRFDTIFVMTDDTYVFSNVLMEVFPDSRAQKVLYSSLSERWLPTVKALYSCGEVFRTAGIFNCNSKVDSSAFFLLQSLIIELGDHTWGWRQSHARRCLQNIR</sequence>
<keyword evidence="1" id="KW-0732">Signal</keyword>
<organism evidence="2 3">
    <name type="scientific">Ancylostoma caninum</name>
    <name type="common">Dog hookworm</name>
    <dbReference type="NCBI Taxonomy" id="29170"/>
    <lineage>
        <taxon>Eukaryota</taxon>
        <taxon>Metazoa</taxon>
        <taxon>Ecdysozoa</taxon>
        <taxon>Nematoda</taxon>
        <taxon>Chromadorea</taxon>
        <taxon>Rhabditida</taxon>
        <taxon>Rhabditina</taxon>
        <taxon>Rhabditomorpha</taxon>
        <taxon>Strongyloidea</taxon>
        <taxon>Ancylostomatidae</taxon>
        <taxon>Ancylostomatinae</taxon>
        <taxon>Ancylostoma</taxon>
    </lineage>
</organism>
<accession>A0A368H2D8</accession>
<gene>
    <name evidence="2" type="ORF">ANCCAN_03158</name>
</gene>
<comment type="caution">
    <text evidence="2">The sequence shown here is derived from an EMBL/GenBank/DDBJ whole genome shotgun (WGS) entry which is preliminary data.</text>
</comment>
<protein>
    <recommendedName>
        <fullName evidence="4">Nucleotide-diphospho-sugar transferase domain-containing protein</fullName>
    </recommendedName>
</protein>
<keyword evidence="3" id="KW-1185">Reference proteome</keyword>
<name>A0A368H2D8_ANCCA</name>
<dbReference type="EMBL" id="JOJR01000020">
    <property type="protein sequence ID" value="RCN50772.1"/>
    <property type="molecule type" value="Genomic_DNA"/>
</dbReference>
<evidence type="ECO:0000313" key="3">
    <source>
        <dbReference type="Proteomes" id="UP000252519"/>
    </source>
</evidence>
<dbReference type="Proteomes" id="UP000252519">
    <property type="component" value="Unassembled WGS sequence"/>
</dbReference>
<evidence type="ECO:0008006" key="4">
    <source>
        <dbReference type="Google" id="ProtNLM"/>
    </source>
</evidence>
<dbReference type="AlphaFoldDB" id="A0A368H2D8"/>
<feature type="chain" id="PRO_5016900463" description="Nucleotide-diphospho-sugar transferase domain-containing protein" evidence="1">
    <location>
        <begin position="22"/>
        <end position="152"/>
    </location>
</feature>